<evidence type="ECO:0000256" key="6">
    <source>
        <dbReference type="PIRSR" id="PIRSR606710-1"/>
    </source>
</evidence>
<keyword evidence="9" id="KW-0732">Signal</keyword>
<accession>A0A9D9HIQ3</accession>
<evidence type="ECO:0000256" key="4">
    <source>
        <dbReference type="ARBA" id="ARBA00023277"/>
    </source>
</evidence>
<keyword evidence="3 8" id="KW-0378">Hydrolase</keyword>
<evidence type="ECO:0000256" key="1">
    <source>
        <dbReference type="ARBA" id="ARBA00009865"/>
    </source>
</evidence>
<dbReference type="GO" id="GO:0004553">
    <property type="term" value="F:hydrolase activity, hydrolyzing O-glycosyl compounds"/>
    <property type="evidence" value="ECO:0007669"/>
    <property type="project" value="InterPro"/>
</dbReference>
<feature type="chain" id="PRO_5039438500" evidence="9">
    <location>
        <begin position="20"/>
        <end position="345"/>
    </location>
</feature>
<dbReference type="SUPFAM" id="SSF75005">
    <property type="entry name" value="Arabinanase/levansucrase/invertase"/>
    <property type="match status" value="1"/>
</dbReference>
<evidence type="ECO:0000256" key="5">
    <source>
        <dbReference type="ARBA" id="ARBA00023295"/>
    </source>
</evidence>
<feature type="active site" description="Proton acceptor" evidence="6">
    <location>
        <position position="57"/>
    </location>
</feature>
<evidence type="ECO:0000256" key="7">
    <source>
        <dbReference type="PIRSR" id="PIRSR606710-2"/>
    </source>
</evidence>
<keyword evidence="4" id="KW-0119">Carbohydrate metabolism</keyword>
<evidence type="ECO:0000256" key="3">
    <source>
        <dbReference type="ARBA" id="ARBA00022801"/>
    </source>
</evidence>
<dbReference type="Gene3D" id="2.115.10.20">
    <property type="entry name" value="Glycosyl hydrolase domain, family 43"/>
    <property type="match status" value="1"/>
</dbReference>
<keyword evidence="2" id="KW-0858">Xylan degradation</keyword>
<dbReference type="EMBL" id="JADIMI010000073">
    <property type="protein sequence ID" value="MBO8452748.1"/>
    <property type="molecule type" value="Genomic_DNA"/>
</dbReference>
<dbReference type="Pfam" id="PF04616">
    <property type="entry name" value="Glyco_hydro_43"/>
    <property type="match status" value="1"/>
</dbReference>
<feature type="signal peptide" evidence="9">
    <location>
        <begin position="1"/>
        <end position="19"/>
    </location>
</feature>
<keyword evidence="5 8" id="KW-0326">Glycosidase</keyword>
<dbReference type="GO" id="GO:0045493">
    <property type="term" value="P:xylan catabolic process"/>
    <property type="evidence" value="ECO:0007669"/>
    <property type="project" value="UniProtKB-KW"/>
</dbReference>
<keyword evidence="2" id="KW-0624">Polysaccharide degradation</keyword>
<reference evidence="10" key="2">
    <citation type="journal article" date="2021" name="PeerJ">
        <title>Extensive microbial diversity within the chicken gut microbiome revealed by metagenomics and culture.</title>
        <authorList>
            <person name="Gilroy R."/>
            <person name="Ravi A."/>
            <person name="Getino M."/>
            <person name="Pursley I."/>
            <person name="Horton D.L."/>
            <person name="Alikhan N.F."/>
            <person name="Baker D."/>
            <person name="Gharbi K."/>
            <person name="Hall N."/>
            <person name="Watson M."/>
            <person name="Adriaenssens E.M."/>
            <person name="Foster-Nyarko E."/>
            <person name="Jarju S."/>
            <person name="Secka A."/>
            <person name="Antonio M."/>
            <person name="Oren A."/>
            <person name="Chaudhuri R.R."/>
            <person name="La Ragione R."/>
            <person name="Hildebrand F."/>
            <person name="Pallen M.J."/>
        </authorList>
    </citation>
    <scope>NUCLEOTIDE SEQUENCE</scope>
    <source>
        <strain evidence="10">B1-20833</strain>
    </source>
</reference>
<dbReference type="InterPro" id="IPR052176">
    <property type="entry name" value="Glycosyl_Hydrlase_43_Enz"/>
</dbReference>
<dbReference type="InterPro" id="IPR006710">
    <property type="entry name" value="Glyco_hydro_43"/>
</dbReference>
<comment type="caution">
    <text evidence="10">The sequence shown here is derived from an EMBL/GenBank/DDBJ whole genome shotgun (WGS) entry which is preliminary data.</text>
</comment>
<comment type="similarity">
    <text evidence="1 8">Belongs to the glycosyl hydrolase 43 family.</text>
</comment>
<evidence type="ECO:0000313" key="10">
    <source>
        <dbReference type="EMBL" id="MBO8452748.1"/>
    </source>
</evidence>
<organism evidence="10 11">
    <name type="scientific">Candidatus Cryptobacteroides intestinavium</name>
    <dbReference type="NCBI Taxonomy" id="2840766"/>
    <lineage>
        <taxon>Bacteria</taxon>
        <taxon>Pseudomonadati</taxon>
        <taxon>Bacteroidota</taxon>
        <taxon>Bacteroidia</taxon>
        <taxon>Bacteroidales</taxon>
        <taxon>Candidatus Cryptobacteroides</taxon>
    </lineage>
</organism>
<sequence>MMISSILFFFFLAFTPCCPITDVAADDCRYTASFTGVSGDDTRDNDPGSAIPLAIADPYVIYDGKTGVYYAYGTSAPDGFKAYVSEDLVHWRQADTQLGGGYVLRKGHSVFGDANFWAPEVWKTGDTYYMLYTADFSLCVARSSSPLGPFVQPEEPYCLVQGAIDHTLCIDDATGEYYLCFNATRNGRNSIYMARVEKDFSSMAPESEWRLCLTTDPGTWEEIQNQIIEGPFIIRHGGRYYLTYSANDYRSQDYAVGYAVSDTLFPGRWEKAADNPILRRPAGLVGTGHSSFFTGADGQLYIVFHAHPDRESYDPRHMYVSRAWIGEDGTLKVAEDCTPAFLIVE</sequence>
<evidence type="ECO:0000256" key="9">
    <source>
        <dbReference type="SAM" id="SignalP"/>
    </source>
</evidence>
<reference evidence="10" key="1">
    <citation type="submission" date="2020-10" db="EMBL/GenBank/DDBJ databases">
        <authorList>
            <person name="Gilroy R."/>
        </authorList>
    </citation>
    <scope>NUCLEOTIDE SEQUENCE</scope>
    <source>
        <strain evidence="10">B1-20833</strain>
    </source>
</reference>
<dbReference type="Proteomes" id="UP000823661">
    <property type="component" value="Unassembled WGS sequence"/>
</dbReference>
<evidence type="ECO:0000256" key="8">
    <source>
        <dbReference type="RuleBase" id="RU361187"/>
    </source>
</evidence>
<dbReference type="InterPro" id="IPR023296">
    <property type="entry name" value="Glyco_hydro_beta-prop_sf"/>
</dbReference>
<feature type="active site" description="Proton donor" evidence="6">
    <location>
        <position position="229"/>
    </location>
</feature>
<dbReference type="AlphaFoldDB" id="A0A9D9HIQ3"/>
<name>A0A9D9HIQ3_9BACT</name>
<feature type="site" description="Important for catalytic activity, responsible for pKa modulation of the active site Glu and correct orientation of both the proton donor and substrate" evidence="7">
    <location>
        <position position="165"/>
    </location>
</feature>
<dbReference type="PANTHER" id="PTHR43772">
    <property type="entry name" value="ENDO-1,4-BETA-XYLANASE"/>
    <property type="match status" value="1"/>
</dbReference>
<dbReference type="PANTHER" id="PTHR43772:SF2">
    <property type="entry name" value="PUTATIVE (AFU_ORTHOLOGUE AFUA_2G04480)-RELATED"/>
    <property type="match status" value="1"/>
</dbReference>
<protein>
    <submittedName>
        <fullName evidence="10">Glycoside hydrolase family 43 protein</fullName>
    </submittedName>
</protein>
<dbReference type="CDD" id="cd08991">
    <property type="entry name" value="GH43_HoAraf43-like"/>
    <property type="match status" value="1"/>
</dbReference>
<evidence type="ECO:0000313" key="11">
    <source>
        <dbReference type="Proteomes" id="UP000823661"/>
    </source>
</evidence>
<evidence type="ECO:0000256" key="2">
    <source>
        <dbReference type="ARBA" id="ARBA00022651"/>
    </source>
</evidence>
<proteinExistence type="inferred from homology"/>
<gene>
    <name evidence="10" type="ORF">IAC06_07700</name>
</gene>